<dbReference type="EMBL" id="JANPWZ010000486">
    <property type="protein sequence ID" value="KAJ3576260.1"/>
    <property type="molecule type" value="Genomic_DNA"/>
</dbReference>
<name>A0A9W8NHA5_9PEZI</name>
<dbReference type="AlphaFoldDB" id="A0A9W8NHA5"/>
<evidence type="ECO:0000313" key="1">
    <source>
        <dbReference type="EMBL" id="KAJ3576260.1"/>
    </source>
</evidence>
<accession>A0A9W8NHA5</accession>
<reference evidence="1" key="1">
    <citation type="submission" date="2022-07" db="EMBL/GenBank/DDBJ databases">
        <title>Genome Sequence of Xylaria arbuscula.</title>
        <authorList>
            <person name="Buettner E."/>
        </authorList>
    </citation>
    <scope>NUCLEOTIDE SEQUENCE</scope>
    <source>
        <strain evidence="1">VT107</strain>
    </source>
</reference>
<organism evidence="1 2">
    <name type="scientific">Xylaria arbuscula</name>
    <dbReference type="NCBI Taxonomy" id="114810"/>
    <lineage>
        <taxon>Eukaryota</taxon>
        <taxon>Fungi</taxon>
        <taxon>Dikarya</taxon>
        <taxon>Ascomycota</taxon>
        <taxon>Pezizomycotina</taxon>
        <taxon>Sordariomycetes</taxon>
        <taxon>Xylariomycetidae</taxon>
        <taxon>Xylariales</taxon>
        <taxon>Xylariaceae</taxon>
        <taxon>Xylaria</taxon>
    </lineage>
</organism>
<protein>
    <submittedName>
        <fullName evidence="1">Uncharacterized protein</fullName>
    </submittedName>
</protein>
<sequence>MDGRRLRTFFLRSTPEWDAVAKDGLIRKDWKYEFIRLSELTTHTIFIMPGIELDGPAVKGQLFDFISLIEPSLQEGVIRASTLGGTWCW</sequence>
<comment type="caution">
    <text evidence="1">The sequence shown here is derived from an EMBL/GenBank/DDBJ whole genome shotgun (WGS) entry which is preliminary data.</text>
</comment>
<gene>
    <name evidence="1" type="ORF">NPX13_g3757</name>
</gene>
<evidence type="ECO:0000313" key="2">
    <source>
        <dbReference type="Proteomes" id="UP001148614"/>
    </source>
</evidence>
<proteinExistence type="predicted"/>
<keyword evidence="2" id="KW-1185">Reference proteome</keyword>
<dbReference type="Proteomes" id="UP001148614">
    <property type="component" value="Unassembled WGS sequence"/>
</dbReference>